<dbReference type="GO" id="GO:0005085">
    <property type="term" value="F:guanyl-nucleotide exchange factor activity"/>
    <property type="evidence" value="ECO:0007669"/>
    <property type="project" value="UniProtKB-KW"/>
</dbReference>
<dbReference type="CDD" id="cd06224">
    <property type="entry name" value="REM"/>
    <property type="match status" value="1"/>
</dbReference>
<sequence>MVPSQPDVTPRKIASHEGLQKAAQPSNASSGSGVSSNSGGANQTKGNNNNSNNNSNNSTYSGGGSVSAFSYLRQKLFGPTSTDPVTAPTSTANPTKDPAPSTGPRSGHYGHEKLPTSIESSSSYPSLSSVALPSEPSILSPTTATAPQQQQPHRFFSRTLPSRRQAQPQQPQQSDQAQFTLGPPIKTVTNTDPVSPSSITTRESSSAASPGTLTVVSPTRSRDHSHNHIQPQRRRPSGVSQSTVNKHLSTGSMICQEGYLNKKVDLHSGEAGHGWKVYKVQLKSSKLYFFRPGSTDEKPKFQDAKDHQRHQISLARGLQDDPFNSLHSQHSSMSGVASSRMSITNECGMVLSAFKFESSTRTLLFEGNAKALGQGILVFAPPVSRYIYGESFTEIDRATMQFKKHVALLLFEDSVMICKRKWIRSTAAKVKDAIKFSSNAHEKTDRQEPSTNKRQLNVSGISYKSGDSRGSEGEPKSRSSFNRSTDKQKGYFTKWKHEATYPLAQVEALDMASPVPSASATFYPFAAPATAATATLASVGRNPRDSDASSIYRPSSAPSYNYQTTSTLELVITSNIDGKEYTDRLLFLPPSQEATNFIASAESLHSKEAGPPRSSHSNQSTLSLHSPTSPRSYSDTGDFALESWRVNRSKEFNNTTLHPELTFILDEDTGEEKLAGASINGLIHELVFNNTVRPDAGLVLAIASTFPLFVTSFRVLKELERCIGLQPVVDNSEATAEMAKRIETLIQEMVARFNIHSDGKNALDQIRLFTMTILQSRLQSEAVSSILSKIDSILQDYSLPATERPRQESSAQSTRSVEGAVDLSHVLITGLTPALFLKMEPSYFAEQVLRYHGDQLQKAGGVSSMLNNPAYFLRQYPTVKAKQNLQSSLVFSMNSPHFLTVLITHHILIATQSVQSTSRRPKLLAQWIRTGRCSRALGDMAGFVAIAIGLCSPGVVRLQETWKQVPLELRKEVTDAWMPLLIKLTLVTEEMRDLAISSFNLEPSLNSVVDLSVEGVGTTVPCLSNIKQSVDQLDAVMPSFIQSTPVPHLNVEKLERIHLILQAARVSYSHDVRLSPPLYSSPANGHLQQYFNHLANISQTLHDQYRFNELSNDAFESSLACEPHINGQYLDYHYKNRKMTGSFIPLMFPETIPTRRLFPIQHLLSLEHTGNTNRKSSFDEAESPPLTTSFTRGNNPPRQPSGDRPPGSMEWTDSAATLHATTNYGAAEASAYPQARKRTYSFPPARAAARNSGCFGNRQMINMINPHLDAVAREAVNRVEEKDRTIATAAMRNVTGIDFNMISIEGGHLILKVKDESLEDLVKAVKLEEELLPAVLKNQHPLAVESRTRGSGSQRGSNRSSLLLTGARTALVKAGSLETLIYMTVMGLDDQNGKYIDEKGDMVPWSSRQLLLDRDTFTAAFFATYRSFCTTTRLLDQLVAFFMFSHEPAKQRRESNIPSGLDLFPGFSGGELDLASATPVNPSSGDVDLFDWKRILRVQLRVLKVLDYWLLVHYSDFLDDLQLKAKLADVLTRLVIQEESQKMLIDASHDAELRALKEALIGVQQRAVQQSMKPMEASYLGWDTVETFLGIPPSIEPAMDDSWTAGYILRQLNTAAMAHFLSIRNQEWFVLFEILESQSADPLGWYLPRTGSSSTEDDIVITGIHNTLYSIRRNGALGTHWNGERLINSLPMCLQSLCKLHHIIRCWVNTQISAPGIAFDVRVGRIQKFLDVVLQSRVLMTRFAQDPKTVATSGRRSGSDKPPLTGSLPSLSSSSTFVGIPSFVEAAISSALVSPESRAYTRAWLEVAAGQRGAVETLEEVLAVRRKQEIKPMTPLDLDTPAEELVPEIGWLIERMLETCCYVRDMSYESPLLVNFDKRQYIYDLVKIYTRRQEQLKDANTMSTPLSSWLGMSSGPGSAPSLKAVREAAQKELNQHRYGSTGQLAAAVTGQPGAAGGAGGPVRSSGKSVRIFSRLVASQHEKYKRDQKEFERLDRQIKDTQGRIQKAQQEQAKTLEKQIKLEQSRSRVKNQLLKSTLMRAMRPISLAITNSWSTATTTVSNATALGSAISGKVMGGNSANNGNIQDAFGDVGGGLMSQQASGGGGNFQHQTKITSVAGGLHAGGSKPALVISLINSTCSVAYTYTKRDHVFKIVTEEGGQFLLQALDYDDMLQWIKTMNDAAAEATAKRRTLLDHDESLKRALETAAQEDELPPPVENERKGRNSVFGVELRHLMSHGDVPLIVEKCIVEIEKRGLEEVGIYRVPGAVSAINRLRLSFNSGSQNVDLDSDEWKDINVVAGALKQFLRELPEAVMTSALYDSLIAASALEDYDERLLTMKDLIRTLPPPNYILLKRIIEHLERVTDYEEINHMYATNLAIVFGPTLLRPGGTSANSFATSMKNLGHQQNIVRNMILQYHWLFDVEDEEGAAEEAEGDGETEEGEAAISVGEAGVDDEDEDEENEFPEILEDSDEDEYEEEEEVYVLSAAPSTPLTPTFTTAGPNATTTRTATATTGGGGGALKENNDRAMKDQRRKTIIFG</sequence>
<feature type="domain" description="N-terminal Ras-GEF" evidence="7">
    <location>
        <begin position="1368"/>
        <end position="1555"/>
    </location>
</feature>
<dbReference type="InterPro" id="IPR000198">
    <property type="entry name" value="RhoGAP_dom"/>
</dbReference>
<feature type="domain" description="Rho-GAP" evidence="8">
    <location>
        <begin position="2229"/>
        <end position="2421"/>
    </location>
</feature>
<evidence type="ECO:0000256" key="3">
    <source>
        <dbReference type="SAM" id="Coils"/>
    </source>
</evidence>
<dbReference type="Pfam" id="PF15410">
    <property type="entry name" value="PH_9"/>
    <property type="match status" value="1"/>
</dbReference>
<proteinExistence type="predicted"/>
<dbReference type="Pfam" id="PF00618">
    <property type="entry name" value="RasGEF_N"/>
    <property type="match status" value="1"/>
</dbReference>
<keyword evidence="2" id="KW-0344">Guanine-nucleotide releasing factor</keyword>
<dbReference type="PROSITE" id="PS50003">
    <property type="entry name" value="PH_DOMAIN"/>
    <property type="match status" value="1"/>
</dbReference>
<feature type="compositionally biased region" description="Low complexity" evidence="4">
    <location>
        <begin position="115"/>
        <end position="134"/>
    </location>
</feature>
<organism evidence="9 10">
    <name type="scientific">Linnemannia gamsii</name>
    <dbReference type="NCBI Taxonomy" id="64522"/>
    <lineage>
        <taxon>Eukaryota</taxon>
        <taxon>Fungi</taxon>
        <taxon>Fungi incertae sedis</taxon>
        <taxon>Mucoromycota</taxon>
        <taxon>Mortierellomycotina</taxon>
        <taxon>Mortierellomycetes</taxon>
        <taxon>Mortierellales</taxon>
        <taxon>Mortierellaceae</taxon>
        <taxon>Linnemannia</taxon>
    </lineage>
</organism>
<dbReference type="InterPro" id="IPR050729">
    <property type="entry name" value="Rho-GAP"/>
</dbReference>
<dbReference type="PROSITE" id="PS50212">
    <property type="entry name" value="RASGEF_NTER"/>
    <property type="match status" value="1"/>
</dbReference>
<evidence type="ECO:0000259" key="8">
    <source>
        <dbReference type="PROSITE" id="PS50238"/>
    </source>
</evidence>
<feature type="compositionally biased region" description="Polar residues" evidence="4">
    <location>
        <begin position="1185"/>
        <end position="1196"/>
    </location>
</feature>
<feature type="region of interest" description="Disordered" evidence="4">
    <location>
        <begin position="1749"/>
        <end position="1768"/>
    </location>
</feature>
<dbReference type="PROSITE" id="PS50009">
    <property type="entry name" value="RASGEF_CAT"/>
    <property type="match status" value="1"/>
</dbReference>
<keyword evidence="3" id="KW-0175">Coiled coil</keyword>
<feature type="region of interest" description="Disordered" evidence="4">
    <location>
        <begin position="439"/>
        <end position="485"/>
    </location>
</feature>
<dbReference type="SUPFAM" id="SSF48366">
    <property type="entry name" value="Ras GEF"/>
    <property type="match status" value="2"/>
</dbReference>
<feature type="compositionally biased region" description="Low complexity" evidence="4">
    <location>
        <begin position="162"/>
        <end position="178"/>
    </location>
</feature>
<feature type="compositionally biased region" description="Polar residues" evidence="4">
    <location>
        <begin position="449"/>
        <end position="462"/>
    </location>
</feature>
<feature type="domain" description="PH" evidence="5">
    <location>
        <begin position="2148"/>
        <end position="2183"/>
    </location>
</feature>
<evidence type="ECO:0000259" key="5">
    <source>
        <dbReference type="PROSITE" id="PS50003"/>
    </source>
</evidence>
<dbReference type="Gene3D" id="2.30.29.30">
    <property type="entry name" value="Pleckstrin-homology domain (PH domain)/Phosphotyrosine-binding domain (PTB)"/>
    <property type="match status" value="1"/>
</dbReference>
<feature type="compositionally biased region" description="Low complexity" evidence="4">
    <location>
        <begin position="26"/>
        <end position="60"/>
    </location>
</feature>
<gene>
    <name evidence="9" type="ORF">BGZ97_009328</name>
</gene>
<dbReference type="Gene3D" id="1.20.870.10">
    <property type="entry name" value="Son of sevenless (SoS) protein Chain: S domain 1"/>
    <property type="match status" value="1"/>
</dbReference>
<dbReference type="Gene3D" id="1.10.840.10">
    <property type="entry name" value="Ras guanine-nucleotide exchange factors catalytic domain"/>
    <property type="match status" value="1"/>
</dbReference>
<feature type="compositionally biased region" description="Basic residues" evidence="4">
    <location>
        <begin position="227"/>
        <end position="236"/>
    </location>
</feature>
<comment type="caution">
    <text evidence="9">The sequence shown here is derived from an EMBL/GenBank/DDBJ whole genome shotgun (WGS) entry which is preliminary data.</text>
</comment>
<dbReference type="InterPro" id="IPR011993">
    <property type="entry name" value="PH-like_dom_sf"/>
</dbReference>
<dbReference type="InterPro" id="IPR041681">
    <property type="entry name" value="PH_9"/>
</dbReference>
<feature type="compositionally biased region" description="Basic and acidic residues" evidence="4">
    <location>
        <begin position="466"/>
        <end position="477"/>
    </location>
</feature>
<dbReference type="Proteomes" id="UP000823405">
    <property type="component" value="Unassembled WGS sequence"/>
</dbReference>
<reference evidence="9" key="1">
    <citation type="journal article" date="2020" name="Fungal Divers.">
        <title>Resolving the Mortierellaceae phylogeny through synthesis of multi-gene phylogenetics and phylogenomics.</title>
        <authorList>
            <person name="Vandepol N."/>
            <person name="Liber J."/>
            <person name="Desiro A."/>
            <person name="Na H."/>
            <person name="Kennedy M."/>
            <person name="Barry K."/>
            <person name="Grigoriev I.V."/>
            <person name="Miller A.N."/>
            <person name="O'Donnell K."/>
            <person name="Stajich J.E."/>
            <person name="Bonito G."/>
        </authorList>
    </citation>
    <scope>NUCLEOTIDE SEQUENCE</scope>
    <source>
        <strain evidence="9">NVP60</strain>
    </source>
</reference>
<feature type="domain" description="Ras-GEF" evidence="6">
    <location>
        <begin position="840"/>
        <end position="1124"/>
    </location>
</feature>
<feature type="region of interest" description="Disordered" evidence="4">
    <location>
        <begin position="1"/>
        <end position="244"/>
    </location>
</feature>
<evidence type="ECO:0000313" key="9">
    <source>
        <dbReference type="EMBL" id="KAG0314411.1"/>
    </source>
</evidence>
<dbReference type="GO" id="GO:0005096">
    <property type="term" value="F:GTPase activator activity"/>
    <property type="evidence" value="ECO:0007669"/>
    <property type="project" value="UniProtKB-KW"/>
</dbReference>
<dbReference type="InterPro" id="IPR001895">
    <property type="entry name" value="RASGEF_cat_dom"/>
</dbReference>
<dbReference type="OrthoDB" id="79452at2759"/>
<feature type="compositionally biased region" description="Acidic residues" evidence="4">
    <location>
        <begin position="2452"/>
        <end position="2482"/>
    </location>
</feature>
<dbReference type="SUPFAM" id="SSF50729">
    <property type="entry name" value="PH domain-like"/>
    <property type="match status" value="1"/>
</dbReference>
<dbReference type="PROSITE" id="PS50238">
    <property type="entry name" value="RHOGAP"/>
    <property type="match status" value="1"/>
</dbReference>
<evidence type="ECO:0000256" key="4">
    <source>
        <dbReference type="SAM" id="MobiDB-lite"/>
    </source>
</evidence>
<feature type="compositionally biased region" description="Low complexity" evidence="4">
    <location>
        <begin position="2494"/>
        <end position="2513"/>
    </location>
</feature>
<feature type="region of interest" description="Disordered" evidence="4">
    <location>
        <begin position="2449"/>
        <end position="2540"/>
    </location>
</feature>
<dbReference type="Pfam" id="PF00617">
    <property type="entry name" value="RasGEF"/>
    <property type="match status" value="1"/>
</dbReference>
<dbReference type="PANTHER" id="PTHR23176:SF133">
    <property type="entry name" value="GTPASE-ACTIVATING PROTEIN PAC-1"/>
    <property type="match status" value="1"/>
</dbReference>
<protein>
    <recommendedName>
        <fullName evidence="11">Ras GEF</fullName>
    </recommendedName>
</protein>
<feature type="compositionally biased region" description="Low complexity" evidence="4">
    <location>
        <begin position="195"/>
        <end position="209"/>
    </location>
</feature>
<dbReference type="GO" id="GO:0007264">
    <property type="term" value="P:small GTPase-mediated signal transduction"/>
    <property type="evidence" value="ECO:0007669"/>
    <property type="project" value="InterPro"/>
</dbReference>
<evidence type="ECO:0000256" key="2">
    <source>
        <dbReference type="PROSITE-ProRule" id="PRU00168"/>
    </source>
</evidence>
<evidence type="ECO:0000259" key="7">
    <source>
        <dbReference type="PROSITE" id="PS50212"/>
    </source>
</evidence>
<dbReference type="InterPro" id="IPR008936">
    <property type="entry name" value="Rho_GTPase_activation_prot"/>
</dbReference>
<feature type="compositionally biased region" description="Polar residues" evidence="4">
    <location>
        <begin position="79"/>
        <end position="94"/>
    </location>
</feature>
<dbReference type="InterPro" id="IPR036964">
    <property type="entry name" value="RASGEF_cat_dom_sf"/>
</dbReference>
<evidence type="ECO:0000256" key="1">
    <source>
        <dbReference type="ARBA" id="ARBA00022468"/>
    </source>
</evidence>
<evidence type="ECO:0000259" key="6">
    <source>
        <dbReference type="PROSITE" id="PS50009"/>
    </source>
</evidence>
<feature type="region of interest" description="Disordered" evidence="4">
    <location>
        <begin position="1170"/>
        <end position="1211"/>
    </location>
</feature>
<evidence type="ECO:0000313" key="10">
    <source>
        <dbReference type="Proteomes" id="UP000823405"/>
    </source>
</evidence>
<dbReference type="Gene3D" id="1.10.555.10">
    <property type="entry name" value="Rho GTPase activation protein"/>
    <property type="match status" value="1"/>
</dbReference>
<name>A0A9P6UPR6_9FUNG</name>
<feature type="compositionally biased region" description="Basic and acidic residues" evidence="4">
    <location>
        <begin position="439"/>
        <end position="448"/>
    </location>
</feature>
<dbReference type="SUPFAM" id="SSF48350">
    <property type="entry name" value="GTPase activation domain, GAP"/>
    <property type="match status" value="1"/>
</dbReference>
<feature type="compositionally biased region" description="Low complexity" evidence="4">
    <location>
        <begin position="141"/>
        <end position="152"/>
    </location>
</feature>
<feature type="compositionally biased region" description="Polar residues" evidence="4">
    <location>
        <begin position="614"/>
        <end position="634"/>
    </location>
</feature>
<feature type="coiled-coil region" evidence="3">
    <location>
        <begin position="1983"/>
        <end position="2025"/>
    </location>
</feature>
<dbReference type="PANTHER" id="PTHR23176">
    <property type="entry name" value="RHO/RAC/CDC GTPASE-ACTIVATING PROTEIN"/>
    <property type="match status" value="1"/>
</dbReference>
<keyword evidence="10" id="KW-1185">Reference proteome</keyword>
<dbReference type="InterPro" id="IPR023578">
    <property type="entry name" value="Ras_GEF_dom_sf"/>
</dbReference>
<dbReference type="Pfam" id="PF00620">
    <property type="entry name" value="RhoGAP"/>
    <property type="match status" value="1"/>
</dbReference>
<keyword evidence="1" id="KW-0343">GTPase activation</keyword>
<dbReference type="EMBL" id="JAAAIN010000445">
    <property type="protein sequence ID" value="KAG0314411.1"/>
    <property type="molecule type" value="Genomic_DNA"/>
</dbReference>
<feature type="region of interest" description="Disordered" evidence="4">
    <location>
        <begin position="604"/>
        <end position="634"/>
    </location>
</feature>
<accession>A0A9P6UPR6</accession>
<dbReference type="InterPro" id="IPR001849">
    <property type="entry name" value="PH_domain"/>
</dbReference>
<dbReference type="InterPro" id="IPR000651">
    <property type="entry name" value="Ras-like_Gua-exchang_fac_N"/>
</dbReference>
<dbReference type="SMART" id="SM00324">
    <property type="entry name" value="RhoGAP"/>
    <property type="match status" value="1"/>
</dbReference>
<evidence type="ECO:0008006" key="11">
    <source>
        <dbReference type="Google" id="ProtNLM"/>
    </source>
</evidence>
<dbReference type="GO" id="GO:0005737">
    <property type="term" value="C:cytoplasm"/>
    <property type="evidence" value="ECO:0007669"/>
    <property type="project" value="TreeGrafter"/>
</dbReference>